<evidence type="ECO:0000256" key="1">
    <source>
        <dbReference type="ARBA" id="ARBA00008791"/>
    </source>
</evidence>
<comment type="caution">
    <text evidence="4">The sequence shown here is derived from an EMBL/GenBank/DDBJ whole genome shotgun (WGS) entry which is preliminary data.</text>
</comment>
<dbReference type="SUPFAM" id="SSF52402">
    <property type="entry name" value="Adenine nucleotide alpha hydrolases-like"/>
    <property type="match status" value="2"/>
</dbReference>
<evidence type="ECO:0000256" key="2">
    <source>
        <dbReference type="SAM" id="MobiDB-lite"/>
    </source>
</evidence>
<reference evidence="4" key="1">
    <citation type="journal article" date="2014" name="Int. J. Syst. Evol. Microbiol.">
        <title>Complete genome sequence of Corynebacterium casei LMG S-19264T (=DSM 44701T), isolated from a smear-ripened cheese.</title>
        <authorList>
            <consortium name="US DOE Joint Genome Institute (JGI-PGF)"/>
            <person name="Walter F."/>
            <person name="Albersmeier A."/>
            <person name="Kalinowski J."/>
            <person name="Ruckert C."/>
        </authorList>
    </citation>
    <scope>NUCLEOTIDE SEQUENCE</scope>
    <source>
        <strain evidence="4">JCM 4403</strain>
    </source>
</reference>
<feature type="domain" description="UspA" evidence="3">
    <location>
        <begin position="188"/>
        <end position="329"/>
    </location>
</feature>
<gene>
    <name evidence="4" type="ORF">GCM10010280_36040</name>
</gene>
<name>A0A918BQM7_9ACTN</name>
<feature type="region of interest" description="Disordered" evidence="2">
    <location>
        <begin position="1"/>
        <end position="36"/>
    </location>
</feature>
<dbReference type="Proteomes" id="UP000656732">
    <property type="component" value="Unassembled WGS sequence"/>
</dbReference>
<evidence type="ECO:0000313" key="5">
    <source>
        <dbReference type="Proteomes" id="UP000656732"/>
    </source>
</evidence>
<sequence>MGVATDGQGAATPEKMSAETVFPQLEGPPPGQRDDAYGARAVGTRTRAAGRECEVDDTVIVGVDGSPSSLAAVDVAAHEARLRGAQLRIVHAFSRPADLDPMIHGVLARAEQRAHDRVPGLETARTVASGETLTVLRSESRHAVLTVVGERGHTGFGALLLGSTVVQLAAHGHGPLMVVRGREDPGGPVLLAVDGSPAGAAAAAFAFDEAALRGAPLVAMHVWNTWSEPTPYEGPGDPPTVVVDLDRLRERHERLLEEAVAPWRAGRPGVAVELRLERARVRHALLDASREAQLVVTGARGHGGFAGMLLGSVSQALLYHADCPVTVVRAER</sequence>
<dbReference type="PANTHER" id="PTHR46268:SF6">
    <property type="entry name" value="UNIVERSAL STRESS PROTEIN UP12"/>
    <property type="match status" value="1"/>
</dbReference>
<protein>
    <submittedName>
        <fullName evidence="4">Universal stress protein</fullName>
    </submittedName>
</protein>
<evidence type="ECO:0000313" key="4">
    <source>
        <dbReference type="EMBL" id="GGQ85945.1"/>
    </source>
</evidence>
<dbReference type="Pfam" id="PF00582">
    <property type="entry name" value="Usp"/>
    <property type="match status" value="2"/>
</dbReference>
<dbReference type="PRINTS" id="PR01438">
    <property type="entry name" value="UNVRSLSTRESS"/>
</dbReference>
<dbReference type="AlphaFoldDB" id="A0A918BQM7"/>
<dbReference type="Gene3D" id="3.40.50.620">
    <property type="entry name" value="HUPs"/>
    <property type="match status" value="2"/>
</dbReference>
<dbReference type="PANTHER" id="PTHR46268">
    <property type="entry name" value="STRESS RESPONSE PROTEIN NHAX"/>
    <property type="match status" value="1"/>
</dbReference>
<organism evidence="4 5">
    <name type="scientific">Streptomyces pilosus</name>
    <dbReference type="NCBI Taxonomy" id="28893"/>
    <lineage>
        <taxon>Bacteria</taxon>
        <taxon>Bacillati</taxon>
        <taxon>Actinomycetota</taxon>
        <taxon>Actinomycetes</taxon>
        <taxon>Kitasatosporales</taxon>
        <taxon>Streptomycetaceae</taxon>
        <taxon>Streptomyces</taxon>
    </lineage>
</organism>
<proteinExistence type="inferred from homology"/>
<accession>A0A918BQM7</accession>
<reference evidence="4" key="2">
    <citation type="submission" date="2020-09" db="EMBL/GenBank/DDBJ databases">
        <authorList>
            <person name="Sun Q."/>
            <person name="Ohkuma M."/>
        </authorList>
    </citation>
    <scope>NUCLEOTIDE SEQUENCE</scope>
    <source>
        <strain evidence="4">JCM 4403</strain>
    </source>
</reference>
<comment type="similarity">
    <text evidence="1">Belongs to the universal stress protein A family.</text>
</comment>
<dbReference type="EMBL" id="BMTU01000006">
    <property type="protein sequence ID" value="GGQ85945.1"/>
    <property type="molecule type" value="Genomic_DNA"/>
</dbReference>
<dbReference type="InterPro" id="IPR006015">
    <property type="entry name" value="Universal_stress_UspA"/>
</dbReference>
<keyword evidence="5" id="KW-1185">Reference proteome</keyword>
<feature type="domain" description="UspA" evidence="3">
    <location>
        <begin position="58"/>
        <end position="180"/>
    </location>
</feature>
<dbReference type="InterPro" id="IPR006016">
    <property type="entry name" value="UspA"/>
</dbReference>
<dbReference type="InterPro" id="IPR014729">
    <property type="entry name" value="Rossmann-like_a/b/a_fold"/>
</dbReference>
<evidence type="ECO:0000259" key="3">
    <source>
        <dbReference type="Pfam" id="PF00582"/>
    </source>
</evidence>